<proteinExistence type="predicted"/>
<accession>A0A1I7SE84</accession>
<reference evidence="2" key="1">
    <citation type="submission" date="2016-11" db="UniProtKB">
        <authorList>
            <consortium name="WormBaseParasite"/>
        </authorList>
    </citation>
    <scope>IDENTIFICATION</scope>
</reference>
<dbReference type="WBParaSite" id="BXY_1134200.1">
    <property type="protein sequence ID" value="BXY_1134200.1"/>
    <property type="gene ID" value="BXY_1134200"/>
</dbReference>
<sequence length="71" mass="8280">MSWHLHQPFRYVPPRKRFEINIAKIFPLLQHLRDSCFVLVLLIENIIKKQNAAQSAAQKHEGAAEEDAKED</sequence>
<name>A0A1I7SE84_BURXY</name>
<evidence type="ECO:0000313" key="1">
    <source>
        <dbReference type="Proteomes" id="UP000095284"/>
    </source>
</evidence>
<evidence type="ECO:0000313" key="2">
    <source>
        <dbReference type="WBParaSite" id="BXY_1134200.1"/>
    </source>
</evidence>
<organism evidence="1 2">
    <name type="scientific">Bursaphelenchus xylophilus</name>
    <name type="common">Pinewood nematode worm</name>
    <name type="synonym">Aphelenchoides xylophilus</name>
    <dbReference type="NCBI Taxonomy" id="6326"/>
    <lineage>
        <taxon>Eukaryota</taxon>
        <taxon>Metazoa</taxon>
        <taxon>Ecdysozoa</taxon>
        <taxon>Nematoda</taxon>
        <taxon>Chromadorea</taxon>
        <taxon>Rhabditida</taxon>
        <taxon>Tylenchina</taxon>
        <taxon>Tylenchomorpha</taxon>
        <taxon>Aphelenchoidea</taxon>
        <taxon>Aphelenchoididae</taxon>
        <taxon>Bursaphelenchus</taxon>
    </lineage>
</organism>
<dbReference type="AlphaFoldDB" id="A0A1I7SE84"/>
<protein>
    <submittedName>
        <fullName evidence="2">Uncharacterized protein</fullName>
    </submittedName>
</protein>
<dbReference type="Proteomes" id="UP000095284">
    <property type="component" value="Unplaced"/>
</dbReference>